<reference evidence="3 4" key="1">
    <citation type="submission" date="2017-12" db="EMBL/GenBank/DDBJ databases">
        <title>Comparative genomics of Botrytis spp.</title>
        <authorList>
            <person name="Valero-Jimenez C.A."/>
            <person name="Tapia P."/>
            <person name="Veloso J."/>
            <person name="Silva-Moreno E."/>
            <person name="Staats M."/>
            <person name="Valdes J.H."/>
            <person name="Van Kan J.A.L."/>
        </authorList>
    </citation>
    <scope>NUCLEOTIDE SEQUENCE [LARGE SCALE GENOMIC DNA]</scope>
    <source>
        <strain evidence="3 4">Be9601</strain>
    </source>
</reference>
<sequence length="379" mass="40942">MAPQLFGFIAGNLNIIMFDLDAPDGGIDPQPRIDTQDVLTCITESQRPIVTYVRSVEDIMLPPDALLAVANPKDCLEHFPSTVPFENHYRALSKRDLVVSGLPTPGSIVIETRLNPMQVRDPQMRVEEVTRMLEVIKCRSTPFVVKLPQACPGQGVFLVRNEEERSTALSVLETGIDTMLQQLSPSNEHLHPSNFIVQEMLSGSAVAIALFLSKEGEVLITSVCDQFVDAQGNWGGGHIDYAGQESRIEEYRAIAKIIGDYMHTLAYYGPLGADIMMDAKGNHVVIDLNARVTGSHALGFLRGHFNRERRVGGVQRKVCGGVGGGEDGRCGLVSWEREGSECGDGHFGGGGSGQVDGFGGESKAASDGEVLIAETVFGC</sequence>
<dbReference type="Proteomes" id="UP000297229">
    <property type="component" value="Unassembled WGS sequence"/>
</dbReference>
<dbReference type="GO" id="GO:0046872">
    <property type="term" value="F:metal ion binding"/>
    <property type="evidence" value="ECO:0007669"/>
    <property type="project" value="InterPro"/>
</dbReference>
<evidence type="ECO:0000313" key="3">
    <source>
        <dbReference type="EMBL" id="TGO72021.1"/>
    </source>
</evidence>
<dbReference type="EMBL" id="PQXM01000499">
    <property type="protein sequence ID" value="TGO72021.1"/>
    <property type="molecule type" value="Genomic_DNA"/>
</dbReference>
<dbReference type="InterPro" id="IPR053269">
    <property type="entry name" value="Asp-Met_ligase"/>
</dbReference>
<name>A0A4Z1JE42_9HELO</name>
<evidence type="ECO:0000256" key="1">
    <source>
        <dbReference type="PROSITE-ProRule" id="PRU00409"/>
    </source>
</evidence>
<dbReference type="InterPro" id="IPR003806">
    <property type="entry name" value="ATP-grasp_PylC-type"/>
</dbReference>
<dbReference type="PANTHER" id="PTHR37018:SF1">
    <property type="entry name" value="CULTURE SPECIFIC PROTEIN, PUTATIVE (AFU_ORTHOLOGUE AFUA_2G00130)-RELATED"/>
    <property type="match status" value="1"/>
</dbReference>
<gene>
    <name evidence="3" type="ORF">BELL_0501g00100</name>
</gene>
<keyword evidence="1" id="KW-0067">ATP-binding</keyword>
<proteinExistence type="predicted"/>
<feature type="domain" description="ATP-grasp" evidence="2">
    <location>
        <begin position="94"/>
        <end position="319"/>
    </location>
</feature>
<evidence type="ECO:0000313" key="4">
    <source>
        <dbReference type="Proteomes" id="UP000297229"/>
    </source>
</evidence>
<protein>
    <recommendedName>
        <fullName evidence="2">ATP-grasp domain-containing protein</fullName>
    </recommendedName>
</protein>
<dbReference type="AlphaFoldDB" id="A0A4Z1JE42"/>
<accession>A0A4Z1JE42</accession>
<dbReference type="PANTHER" id="PTHR37018">
    <property type="entry name" value="CULTURE SPECIFIC PROTEIN, PUTATIVE (AFU_ORTHOLOGUE AFUA_2G00130)-RELATED"/>
    <property type="match status" value="1"/>
</dbReference>
<dbReference type="InterPro" id="IPR011761">
    <property type="entry name" value="ATP-grasp"/>
</dbReference>
<keyword evidence="4" id="KW-1185">Reference proteome</keyword>
<dbReference type="PROSITE" id="PS50975">
    <property type="entry name" value="ATP_GRASP"/>
    <property type="match status" value="1"/>
</dbReference>
<evidence type="ECO:0000259" key="2">
    <source>
        <dbReference type="PROSITE" id="PS50975"/>
    </source>
</evidence>
<comment type="caution">
    <text evidence="3">The sequence shown here is derived from an EMBL/GenBank/DDBJ whole genome shotgun (WGS) entry which is preliminary data.</text>
</comment>
<dbReference type="STRING" id="278938.A0A4Z1JE42"/>
<keyword evidence="1" id="KW-0547">Nucleotide-binding</keyword>
<dbReference type="Pfam" id="PF02655">
    <property type="entry name" value="ATP-grasp_3"/>
    <property type="match status" value="1"/>
</dbReference>
<dbReference type="SUPFAM" id="SSF56059">
    <property type="entry name" value="Glutathione synthetase ATP-binding domain-like"/>
    <property type="match status" value="1"/>
</dbReference>
<dbReference type="GO" id="GO:0005524">
    <property type="term" value="F:ATP binding"/>
    <property type="evidence" value="ECO:0007669"/>
    <property type="project" value="UniProtKB-UniRule"/>
</dbReference>
<dbReference type="Gene3D" id="3.30.470.20">
    <property type="entry name" value="ATP-grasp fold, B domain"/>
    <property type="match status" value="1"/>
</dbReference>
<organism evidence="3 4">
    <name type="scientific">Botrytis elliptica</name>
    <dbReference type="NCBI Taxonomy" id="278938"/>
    <lineage>
        <taxon>Eukaryota</taxon>
        <taxon>Fungi</taxon>
        <taxon>Dikarya</taxon>
        <taxon>Ascomycota</taxon>
        <taxon>Pezizomycotina</taxon>
        <taxon>Leotiomycetes</taxon>
        <taxon>Helotiales</taxon>
        <taxon>Sclerotiniaceae</taxon>
        <taxon>Botrytis</taxon>
    </lineage>
</organism>